<evidence type="ECO:0000256" key="7">
    <source>
        <dbReference type="ARBA" id="ARBA00023136"/>
    </source>
</evidence>
<reference evidence="11" key="1">
    <citation type="submission" date="2020-04" db="EMBL/GenBank/DDBJ databases">
        <title>Deep metagenomics examines the oral microbiome during advanced dental caries in children, revealing novel taxa and co-occurrences with host molecules.</title>
        <authorList>
            <person name="Baker J.L."/>
            <person name="Morton J.T."/>
            <person name="Dinis M."/>
            <person name="Alvarez R."/>
            <person name="Tran N.C."/>
            <person name="Knight R."/>
            <person name="Edlund A."/>
        </authorList>
    </citation>
    <scope>NUCLEOTIDE SEQUENCE</scope>
    <source>
        <strain evidence="11">JCVI_32_bin.14</strain>
    </source>
</reference>
<evidence type="ECO:0000256" key="6">
    <source>
        <dbReference type="ARBA" id="ARBA00022989"/>
    </source>
</evidence>
<dbReference type="Proteomes" id="UP000757890">
    <property type="component" value="Unassembled WGS sequence"/>
</dbReference>
<evidence type="ECO:0000256" key="5">
    <source>
        <dbReference type="ARBA" id="ARBA00022927"/>
    </source>
</evidence>
<feature type="domain" description="MotA/TolQ/ExbB proton channel" evidence="10">
    <location>
        <begin position="118"/>
        <end position="223"/>
    </location>
</feature>
<evidence type="ECO:0000313" key="11">
    <source>
        <dbReference type="EMBL" id="MBF1128846.1"/>
    </source>
</evidence>
<dbReference type="PANTHER" id="PTHR30625:SF15">
    <property type="entry name" value="BIOPOLYMER TRANSPORT PROTEIN EXBB"/>
    <property type="match status" value="1"/>
</dbReference>
<proteinExistence type="inferred from homology"/>
<keyword evidence="2 8" id="KW-0813">Transport</keyword>
<dbReference type="Pfam" id="PF01618">
    <property type="entry name" value="MotA_ExbB"/>
    <property type="match status" value="1"/>
</dbReference>
<dbReference type="AlphaFoldDB" id="A0A930B6B9"/>
<evidence type="ECO:0000256" key="4">
    <source>
        <dbReference type="ARBA" id="ARBA00022692"/>
    </source>
</evidence>
<feature type="transmembrane region" description="Helical" evidence="9">
    <location>
        <begin position="147"/>
        <end position="171"/>
    </location>
</feature>
<organism evidence="11 12">
    <name type="scientific">Dialister invisus</name>
    <dbReference type="NCBI Taxonomy" id="218538"/>
    <lineage>
        <taxon>Bacteria</taxon>
        <taxon>Bacillati</taxon>
        <taxon>Bacillota</taxon>
        <taxon>Negativicutes</taxon>
        <taxon>Veillonellales</taxon>
        <taxon>Veillonellaceae</taxon>
        <taxon>Dialister</taxon>
    </lineage>
</organism>
<accession>A0A930B6B9</accession>
<evidence type="ECO:0000256" key="9">
    <source>
        <dbReference type="SAM" id="Phobius"/>
    </source>
</evidence>
<sequence length="237" mass="25777">MGKRFLILIWLCLFYKCNFYGRRNAGKKGRGSAMGIFDSAVGYFIRGGLCMWPLLLCSLAVIFLAVERYMYYRQAISDTKFVMLFCKEMTRGNVSEAAELAEEAAGSAAKLAKDILSEKDNLGRSLESVTYEKTDRYLNQLSAHLDYLGVIIGLSPMLGLLGTITGMMGTFSSMTGHLQNTAGVTAGLAEALITTIFGLVIAITGMLVHAYLNTRYKKATLDLDAVADALISGLSGK</sequence>
<evidence type="ECO:0000256" key="3">
    <source>
        <dbReference type="ARBA" id="ARBA00022475"/>
    </source>
</evidence>
<keyword evidence="6 9" id="KW-1133">Transmembrane helix</keyword>
<comment type="similarity">
    <text evidence="8">Belongs to the exbB/tolQ family.</text>
</comment>
<dbReference type="GO" id="GO:0005886">
    <property type="term" value="C:plasma membrane"/>
    <property type="evidence" value="ECO:0007669"/>
    <property type="project" value="UniProtKB-SubCell"/>
</dbReference>
<name>A0A930B6B9_9FIRM</name>
<protein>
    <submittedName>
        <fullName evidence="11">MotA/TolQ/ExbB proton channel family protein</fullName>
    </submittedName>
</protein>
<dbReference type="InterPro" id="IPR050790">
    <property type="entry name" value="ExbB/TolQ_transport"/>
</dbReference>
<dbReference type="EMBL" id="JABZMK010000004">
    <property type="protein sequence ID" value="MBF1128846.1"/>
    <property type="molecule type" value="Genomic_DNA"/>
</dbReference>
<evidence type="ECO:0000256" key="1">
    <source>
        <dbReference type="ARBA" id="ARBA00004651"/>
    </source>
</evidence>
<keyword evidence="7 9" id="KW-0472">Membrane</keyword>
<feature type="transmembrane region" description="Helical" evidence="9">
    <location>
        <begin position="43"/>
        <end position="66"/>
    </location>
</feature>
<evidence type="ECO:0000313" key="12">
    <source>
        <dbReference type="Proteomes" id="UP000757890"/>
    </source>
</evidence>
<gene>
    <name evidence="11" type="ORF">HXL70_02235</name>
</gene>
<keyword evidence="4 9" id="KW-0812">Transmembrane</keyword>
<evidence type="ECO:0000256" key="2">
    <source>
        <dbReference type="ARBA" id="ARBA00022448"/>
    </source>
</evidence>
<dbReference type="PANTHER" id="PTHR30625">
    <property type="entry name" value="PROTEIN TOLQ"/>
    <property type="match status" value="1"/>
</dbReference>
<comment type="subcellular location">
    <subcellularLocation>
        <location evidence="1">Cell membrane</location>
        <topology evidence="1">Multi-pass membrane protein</topology>
    </subcellularLocation>
    <subcellularLocation>
        <location evidence="8">Membrane</location>
        <topology evidence="8">Multi-pass membrane protein</topology>
    </subcellularLocation>
</comment>
<evidence type="ECO:0000256" key="8">
    <source>
        <dbReference type="RuleBase" id="RU004057"/>
    </source>
</evidence>
<evidence type="ECO:0000259" key="10">
    <source>
        <dbReference type="Pfam" id="PF01618"/>
    </source>
</evidence>
<dbReference type="GO" id="GO:0017038">
    <property type="term" value="P:protein import"/>
    <property type="evidence" value="ECO:0007669"/>
    <property type="project" value="TreeGrafter"/>
</dbReference>
<keyword evidence="3" id="KW-1003">Cell membrane</keyword>
<keyword evidence="5 8" id="KW-0653">Protein transport</keyword>
<comment type="caution">
    <text evidence="11">The sequence shown here is derived from an EMBL/GenBank/DDBJ whole genome shotgun (WGS) entry which is preliminary data.</text>
</comment>
<dbReference type="InterPro" id="IPR002898">
    <property type="entry name" value="MotA_ExbB_proton_chnl"/>
</dbReference>
<feature type="transmembrane region" description="Helical" evidence="9">
    <location>
        <begin position="191"/>
        <end position="212"/>
    </location>
</feature>